<dbReference type="Pfam" id="PF13439">
    <property type="entry name" value="Glyco_transf_4"/>
    <property type="match status" value="1"/>
</dbReference>
<organism evidence="6 7">
    <name type="scientific">Streptomyces chengmaiensis</name>
    <dbReference type="NCBI Taxonomy" id="3040919"/>
    <lineage>
        <taxon>Bacteria</taxon>
        <taxon>Bacillati</taxon>
        <taxon>Actinomycetota</taxon>
        <taxon>Actinomycetes</taxon>
        <taxon>Kitasatosporales</taxon>
        <taxon>Streptomycetaceae</taxon>
        <taxon>Streptomyces</taxon>
    </lineage>
</organism>
<dbReference type="Proteomes" id="UP001223144">
    <property type="component" value="Unassembled WGS sequence"/>
</dbReference>
<keyword evidence="2 6" id="KW-0328">Glycosyltransferase</keyword>
<dbReference type="PANTHER" id="PTHR12526">
    <property type="entry name" value="GLYCOSYLTRANSFERASE"/>
    <property type="match status" value="1"/>
</dbReference>
<keyword evidence="7" id="KW-1185">Reference proteome</keyword>
<dbReference type="SUPFAM" id="SSF53756">
    <property type="entry name" value="UDP-Glycosyltransferase/glycogen phosphorylase"/>
    <property type="match status" value="1"/>
</dbReference>
<dbReference type="PANTHER" id="PTHR12526:SF638">
    <property type="entry name" value="SPORE COAT PROTEIN SA"/>
    <property type="match status" value="1"/>
</dbReference>
<evidence type="ECO:0000313" key="6">
    <source>
        <dbReference type="EMBL" id="MDH2388365.1"/>
    </source>
</evidence>
<accession>A0ABT6HI17</accession>
<reference evidence="6 7" key="1">
    <citation type="submission" date="2023-04" db="EMBL/GenBank/DDBJ databases">
        <title>Streptomyces chengmaiensis sp. nov. isolated from the stem of mangrove plant in Hainan.</title>
        <authorList>
            <person name="Huang X."/>
            <person name="Zhou S."/>
            <person name="Chu X."/>
            <person name="Xie Y."/>
            <person name="Lin Y."/>
        </authorList>
    </citation>
    <scope>NUCLEOTIDE SEQUENCE [LARGE SCALE GENOMIC DNA]</scope>
    <source>
        <strain evidence="6 7">HNM0663</strain>
    </source>
</reference>
<sequence>MRVLHAVTLHSLTGAFGGPVRVALNLSHGLLQRGHEPRLIALADGFDGPPPADVEGVPARLYPARRLLPLGFSGITSPALLRQADRLVRGADVVHVHLARDLVTLPLALAALRAGVPLVLQTHGMVDPSDRILAKALDALAVRRLLRGADGVLHLTAHERRGLDAVLGVPLDNAVRLVNGVPAQPARPTPPYPPDAPPRILYAARLQARKRPCDFVAAVPEILRTHPEAQFVIAGPDEGELPAVQRLVDELGVRDRVVCTGALTSAEVLDELRRAHVYVLPSVDEPFPMSVLESLSVGTPAVVTVSNGLAADVRAAGAGRVVDDAAGLAPAVLELLEPAAGEAAGEAARKLAVDAFSMDAVVDTLIGVYDRAQARAAARAHG</sequence>
<dbReference type="InterPro" id="IPR001296">
    <property type="entry name" value="Glyco_trans_1"/>
</dbReference>
<dbReference type="EMBL" id="JARWBG010000004">
    <property type="protein sequence ID" value="MDH2388365.1"/>
    <property type="molecule type" value="Genomic_DNA"/>
</dbReference>
<dbReference type="Gene3D" id="3.40.50.2000">
    <property type="entry name" value="Glycogen Phosphorylase B"/>
    <property type="match status" value="2"/>
</dbReference>
<evidence type="ECO:0000256" key="3">
    <source>
        <dbReference type="ARBA" id="ARBA00022679"/>
    </source>
</evidence>
<evidence type="ECO:0000259" key="4">
    <source>
        <dbReference type="Pfam" id="PF00534"/>
    </source>
</evidence>
<feature type="domain" description="Glycosyl transferase family 1" evidence="4">
    <location>
        <begin position="195"/>
        <end position="338"/>
    </location>
</feature>
<evidence type="ECO:0000256" key="1">
    <source>
        <dbReference type="ARBA" id="ARBA00021292"/>
    </source>
</evidence>
<keyword evidence="3 6" id="KW-0808">Transferase</keyword>
<dbReference type="GO" id="GO:0016757">
    <property type="term" value="F:glycosyltransferase activity"/>
    <property type="evidence" value="ECO:0007669"/>
    <property type="project" value="UniProtKB-KW"/>
</dbReference>
<evidence type="ECO:0000313" key="7">
    <source>
        <dbReference type="Proteomes" id="UP001223144"/>
    </source>
</evidence>
<gene>
    <name evidence="6" type="ORF">QCN29_06105</name>
</gene>
<protein>
    <recommendedName>
        <fullName evidence="1">D-inositol 3-phosphate glycosyltransferase</fullName>
    </recommendedName>
</protein>
<dbReference type="InterPro" id="IPR028098">
    <property type="entry name" value="Glyco_trans_4-like_N"/>
</dbReference>
<evidence type="ECO:0000256" key="2">
    <source>
        <dbReference type="ARBA" id="ARBA00022676"/>
    </source>
</evidence>
<evidence type="ECO:0000259" key="5">
    <source>
        <dbReference type="Pfam" id="PF13439"/>
    </source>
</evidence>
<dbReference type="Pfam" id="PF00534">
    <property type="entry name" value="Glycos_transf_1"/>
    <property type="match status" value="1"/>
</dbReference>
<comment type="caution">
    <text evidence="6">The sequence shown here is derived from an EMBL/GenBank/DDBJ whole genome shotgun (WGS) entry which is preliminary data.</text>
</comment>
<dbReference type="RefSeq" id="WP_279926708.1">
    <property type="nucleotide sequence ID" value="NZ_JARWBG010000004.1"/>
</dbReference>
<name>A0ABT6HI17_9ACTN</name>
<proteinExistence type="predicted"/>
<feature type="domain" description="Glycosyltransferase subfamily 4-like N-terminal" evidence="5">
    <location>
        <begin position="16"/>
        <end position="182"/>
    </location>
</feature>